<dbReference type="Proteomes" id="UP000006753">
    <property type="component" value="Unassembled WGS sequence"/>
</dbReference>
<accession>K1X1X1</accession>
<dbReference type="OMA" id="WMAYHAN"/>
<evidence type="ECO:0000256" key="4">
    <source>
        <dbReference type="ARBA" id="ARBA00023295"/>
    </source>
</evidence>
<keyword evidence="2 6" id="KW-0732">Signal</keyword>
<evidence type="ECO:0000256" key="3">
    <source>
        <dbReference type="ARBA" id="ARBA00022801"/>
    </source>
</evidence>
<keyword evidence="4 5" id="KW-0326">Glycosidase</keyword>
<protein>
    <recommendedName>
        <fullName evidence="9">Glycoside hydrolase family 43 protein</fullName>
    </recommendedName>
</protein>
<sequence length="340" mass="37547">MHFLSKNLLPVLATCLRLSAAFTNPIRKPGPDPSMVYADGNYFLTYTSYHSITITRSPTLSGLLNGETKTIWTDSDPKKNGDMWAPEMHQIDGTWYMFYSSCDSTRPCCDTCRTRVLRGCLGPNPYDCTYTYQAELVPPIGSQGGAGDFAFSIDGTYLEIPGKGRYHVLSIIDSNSLQSIAITELDTEKWTVKKWNVIAVPEQAWEISGRPVNEAPHPLYHNGEIWLSYSGSYCWTPDYSLGLMKYNGGDPLLKSSWDKTGPVFSQANGNYGTGHNSFFTSPDGTEIWNAFHATSNSAGSCGTDRFTMTQIVKFPTENSSIPDFGIPQPLDSILTNPSGE</sequence>
<reference evidence="7 8" key="1">
    <citation type="journal article" date="2012" name="BMC Genomics">
        <title>Sequencing the genome of Marssonina brunnea reveals fungus-poplar co-evolution.</title>
        <authorList>
            <person name="Zhu S."/>
            <person name="Cao Y.-Z."/>
            <person name="Jiang C."/>
            <person name="Tan B.-Y."/>
            <person name="Wang Z."/>
            <person name="Feng S."/>
            <person name="Zhang L."/>
            <person name="Su X.-H."/>
            <person name="Brejova B."/>
            <person name="Vinar T."/>
            <person name="Xu M."/>
            <person name="Wang M.-X."/>
            <person name="Zhang S.-G."/>
            <person name="Huang M.-R."/>
            <person name="Wu R."/>
            <person name="Zhou Y."/>
        </authorList>
    </citation>
    <scope>NUCLEOTIDE SEQUENCE [LARGE SCALE GENOMIC DNA]</scope>
    <source>
        <strain evidence="7 8">MB_m1</strain>
    </source>
</reference>
<feature type="chain" id="PRO_5003854863" description="Glycoside hydrolase family 43 protein" evidence="6">
    <location>
        <begin position="24"/>
        <end position="340"/>
    </location>
</feature>
<proteinExistence type="inferred from homology"/>
<dbReference type="SUPFAM" id="SSF75005">
    <property type="entry name" value="Arabinanase/levansucrase/invertase"/>
    <property type="match status" value="1"/>
</dbReference>
<evidence type="ECO:0000256" key="6">
    <source>
        <dbReference type="SAM" id="SignalP"/>
    </source>
</evidence>
<organism evidence="7 8">
    <name type="scientific">Marssonina brunnea f. sp. multigermtubi (strain MB_m1)</name>
    <name type="common">Marssonina leaf spot fungus</name>
    <dbReference type="NCBI Taxonomy" id="1072389"/>
    <lineage>
        <taxon>Eukaryota</taxon>
        <taxon>Fungi</taxon>
        <taxon>Dikarya</taxon>
        <taxon>Ascomycota</taxon>
        <taxon>Pezizomycotina</taxon>
        <taxon>Leotiomycetes</taxon>
        <taxon>Helotiales</taxon>
        <taxon>Drepanopezizaceae</taxon>
        <taxon>Drepanopeziza</taxon>
    </lineage>
</organism>
<dbReference type="PANTHER" id="PTHR43817">
    <property type="entry name" value="GLYCOSYL HYDROLASE"/>
    <property type="match status" value="1"/>
</dbReference>
<dbReference type="AlphaFoldDB" id="K1X1X1"/>
<keyword evidence="3 5" id="KW-0378">Hydrolase</keyword>
<dbReference type="GO" id="GO:0004553">
    <property type="term" value="F:hydrolase activity, hydrolyzing O-glycosyl compounds"/>
    <property type="evidence" value="ECO:0007669"/>
    <property type="project" value="InterPro"/>
</dbReference>
<feature type="signal peptide" evidence="6">
    <location>
        <begin position="1"/>
        <end position="23"/>
    </location>
</feature>
<evidence type="ECO:0000313" key="7">
    <source>
        <dbReference type="EMBL" id="EKD19186.1"/>
    </source>
</evidence>
<dbReference type="Gene3D" id="2.115.10.20">
    <property type="entry name" value="Glycosyl hydrolase domain, family 43"/>
    <property type="match status" value="1"/>
</dbReference>
<dbReference type="Pfam" id="PF04616">
    <property type="entry name" value="Glyco_hydro_43"/>
    <property type="match status" value="1"/>
</dbReference>
<dbReference type="GO" id="GO:0005975">
    <property type="term" value="P:carbohydrate metabolic process"/>
    <property type="evidence" value="ECO:0007669"/>
    <property type="project" value="InterPro"/>
</dbReference>
<dbReference type="InParanoid" id="K1X1X1"/>
<dbReference type="eggNOG" id="ENOG502R8XS">
    <property type="taxonomic scope" value="Eukaryota"/>
</dbReference>
<gene>
    <name evidence="7" type="ORF">MBM_02423</name>
</gene>
<dbReference type="InterPro" id="IPR023296">
    <property type="entry name" value="Glyco_hydro_beta-prop_sf"/>
</dbReference>
<evidence type="ECO:0000256" key="5">
    <source>
        <dbReference type="RuleBase" id="RU361187"/>
    </source>
</evidence>
<name>K1X1X1_MARBU</name>
<dbReference type="HOGENOM" id="CLU_009397_2_0_1"/>
<dbReference type="EMBL" id="JH921431">
    <property type="protein sequence ID" value="EKD19186.1"/>
    <property type="molecule type" value="Genomic_DNA"/>
</dbReference>
<evidence type="ECO:0000256" key="2">
    <source>
        <dbReference type="ARBA" id="ARBA00022729"/>
    </source>
</evidence>
<evidence type="ECO:0000256" key="1">
    <source>
        <dbReference type="ARBA" id="ARBA00009865"/>
    </source>
</evidence>
<comment type="similarity">
    <text evidence="1 5">Belongs to the glycosyl hydrolase 43 family.</text>
</comment>
<dbReference type="KEGG" id="mbe:MBM_02423"/>
<dbReference type="InterPro" id="IPR006710">
    <property type="entry name" value="Glyco_hydro_43"/>
</dbReference>
<evidence type="ECO:0008006" key="9">
    <source>
        <dbReference type="Google" id="ProtNLM"/>
    </source>
</evidence>
<dbReference type="PANTHER" id="PTHR43817:SF1">
    <property type="entry name" value="HYDROLASE, FAMILY 43, PUTATIVE (AFU_ORTHOLOGUE AFUA_3G01660)-RELATED"/>
    <property type="match status" value="1"/>
</dbReference>
<evidence type="ECO:0000313" key="8">
    <source>
        <dbReference type="Proteomes" id="UP000006753"/>
    </source>
</evidence>
<dbReference type="OrthoDB" id="272289at2759"/>
<keyword evidence="8" id="KW-1185">Reference proteome</keyword>
<dbReference type="GeneID" id="18758358"/>
<dbReference type="CDD" id="cd18820">
    <property type="entry name" value="GH43_LbAraf43-like"/>
    <property type="match status" value="1"/>
</dbReference>